<gene>
    <name evidence="1" type="ORF">PCAMFM013_S004g000592</name>
</gene>
<dbReference type="EMBL" id="HG793137">
    <property type="protein sequence ID" value="CRL20651.1"/>
    <property type="molecule type" value="Genomic_DNA"/>
</dbReference>
<proteinExistence type="predicted"/>
<protein>
    <submittedName>
        <fullName evidence="1">Str. FM013</fullName>
    </submittedName>
</protein>
<keyword evidence="2" id="KW-1185">Reference proteome</keyword>
<dbReference type="AlphaFoldDB" id="A0A0G4P2V1"/>
<dbReference type="STRING" id="1429867.A0A0G4P2V1"/>
<organism evidence="1 2">
    <name type="scientific">Penicillium camemberti (strain FM 013)</name>
    <dbReference type="NCBI Taxonomy" id="1429867"/>
    <lineage>
        <taxon>Eukaryota</taxon>
        <taxon>Fungi</taxon>
        <taxon>Dikarya</taxon>
        <taxon>Ascomycota</taxon>
        <taxon>Pezizomycotina</taxon>
        <taxon>Eurotiomycetes</taxon>
        <taxon>Eurotiomycetidae</taxon>
        <taxon>Eurotiales</taxon>
        <taxon>Aspergillaceae</taxon>
        <taxon>Penicillium</taxon>
    </lineage>
</organism>
<sequence>MYRLTGRPDYSIWYGDEEEVSVNVNAIEAKSDSGFSSGIPQVLGEINSSGGAVHLHRKQQKKLDCTVYGVSADKYNFWFGKLDENS</sequence>
<evidence type="ECO:0000313" key="1">
    <source>
        <dbReference type="EMBL" id="CRL20651.1"/>
    </source>
</evidence>
<evidence type="ECO:0000313" key="2">
    <source>
        <dbReference type="Proteomes" id="UP000053732"/>
    </source>
</evidence>
<reference evidence="1 2" key="1">
    <citation type="journal article" date="2014" name="Nat. Commun.">
        <title>Multiple recent horizontal transfers of a large genomic region in cheese making fungi.</title>
        <authorList>
            <person name="Cheeseman K."/>
            <person name="Ropars J."/>
            <person name="Renault P."/>
            <person name="Dupont J."/>
            <person name="Gouzy J."/>
            <person name="Branca A."/>
            <person name="Abraham A.L."/>
            <person name="Ceppi M."/>
            <person name="Conseiller E."/>
            <person name="Debuchy R."/>
            <person name="Malagnac F."/>
            <person name="Goarin A."/>
            <person name="Silar P."/>
            <person name="Lacoste S."/>
            <person name="Sallet E."/>
            <person name="Bensimon A."/>
            <person name="Giraud T."/>
            <person name="Brygoo Y."/>
        </authorList>
    </citation>
    <scope>NUCLEOTIDE SEQUENCE [LARGE SCALE GENOMIC DNA]</scope>
    <source>
        <strain evidence="2">FM 013</strain>
    </source>
</reference>
<name>A0A0G4P2V1_PENC3</name>
<dbReference type="Proteomes" id="UP000053732">
    <property type="component" value="Unassembled WGS sequence"/>
</dbReference>
<accession>A0A0G4P2V1</accession>